<protein>
    <recommendedName>
        <fullName evidence="12">Hormone-sensitive lipase</fullName>
        <ecNumber evidence="11">3.1.1.23</ecNumber>
        <ecNumber evidence="10">3.1.1.79</ecNumber>
    </recommendedName>
    <alternativeName>
        <fullName evidence="26">Monoacylglycerol lipase LIPE</fullName>
    </alternativeName>
    <alternativeName>
        <fullName evidence="25">Retinyl ester hydrolase</fullName>
    </alternativeName>
</protein>
<evidence type="ECO:0000256" key="5">
    <source>
        <dbReference type="ARBA" id="ARBA00004502"/>
    </source>
</evidence>
<dbReference type="STRING" id="283909.R7UTP7"/>
<evidence type="ECO:0000256" key="31">
    <source>
        <dbReference type="ARBA" id="ARBA00047653"/>
    </source>
</evidence>
<comment type="catalytic activity">
    <reaction evidence="28">
        <text>1-(9Z-octadecenoyl)-glycerol + H2O = glycerol + (9Z)-octadecenoate + H(+)</text>
        <dbReference type="Rhea" id="RHEA:38487"/>
        <dbReference type="ChEBI" id="CHEBI:15377"/>
        <dbReference type="ChEBI" id="CHEBI:15378"/>
        <dbReference type="ChEBI" id="CHEBI:17754"/>
        <dbReference type="ChEBI" id="CHEBI:30823"/>
        <dbReference type="ChEBI" id="CHEBI:75342"/>
    </reaction>
    <physiologicalReaction direction="left-to-right" evidence="28">
        <dbReference type="Rhea" id="RHEA:38488"/>
    </physiologicalReaction>
</comment>
<organism evidence="46">
    <name type="scientific">Capitella teleta</name>
    <name type="common">Polychaete worm</name>
    <dbReference type="NCBI Taxonomy" id="283909"/>
    <lineage>
        <taxon>Eukaryota</taxon>
        <taxon>Metazoa</taxon>
        <taxon>Spiralia</taxon>
        <taxon>Lophotrochozoa</taxon>
        <taxon>Annelida</taxon>
        <taxon>Polychaeta</taxon>
        <taxon>Sedentaria</taxon>
        <taxon>Scolecida</taxon>
        <taxon>Capitellidae</taxon>
        <taxon>Capitella</taxon>
    </lineage>
</organism>
<name>R7UTP7_CAPTE</name>
<keyword evidence="21" id="KW-0472">Membrane</keyword>
<evidence type="ECO:0000256" key="43">
    <source>
        <dbReference type="SAM" id="MobiDB-lite"/>
    </source>
</evidence>
<evidence type="ECO:0000256" key="28">
    <source>
        <dbReference type="ARBA" id="ARBA00047438"/>
    </source>
</evidence>
<evidence type="ECO:0000256" key="23">
    <source>
        <dbReference type="ARBA" id="ARBA00023221"/>
    </source>
</evidence>
<comment type="pathway">
    <text evidence="7">Glycerolipid metabolism; triacylglycerol degradation.</text>
</comment>
<feature type="domain" description="Alpha/beta hydrolase fold-3" evidence="45">
    <location>
        <begin position="310"/>
        <end position="446"/>
    </location>
</feature>
<comment type="catalytic activity">
    <reaction evidence="39">
        <text>1,3-di-(9Z-octadecenoyl)-glycerol + H2O = 1-(9Z-octadecenoyl)-glycerol + (9Z)-octadecenoate + H(+)</text>
        <dbReference type="Rhea" id="RHEA:39939"/>
        <dbReference type="ChEBI" id="CHEBI:15377"/>
        <dbReference type="ChEBI" id="CHEBI:15378"/>
        <dbReference type="ChEBI" id="CHEBI:30823"/>
        <dbReference type="ChEBI" id="CHEBI:75342"/>
        <dbReference type="ChEBI" id="CHEBI:75735"/>
    </reaction>
    <physiologicalReaction direction="left-to-right" evidence="39">
        <dbReference type="Rhea" id="RHEA:39940"/>
    </physiologicalReaction>
</comment>
<dbReference type="Proteomes" id="UP000014760">
    <property type="component" value="Unassembled WGS sequence"/>
</dbReference>
<comment type="catalytic activity">
    <reaction evidence="24">
        <text>1-O-hexadecyl-2-acetyl-sn-glycerol + H2O = 1-O-hexadecyl-sn-glycerol + acetate + H(+)</text>
        <dbReference type="Rhea" id="RHEA:38563"/>
        <dbReference type="ChEBI" id="CHEBI:15377"/>
        <dbReference type="ChEBI" id="CHEBI:15378"/>
        <dbReference type="ChEBI" id="CHEBI:30089"/>
        <dbReference type="ChEBI" id="CHEBI:34115"/>
        <dbReference type="ChEBI" id="CHEBI:75936"/>
    </reaction>
    <physiologicalReaction direction="left-to-right" evidence="24">
        <dbReference type="Rhea" id="RHEA:38564"/>
    </physiologicalReaction>
</comment>
<evidence type="ECO:0000256" key="26">
    <source>
        <dbReference type="ARBA" id="ARBA00031112"/>
    </source>
</evidence>
<comment type="catalytic activity">
    <reaction evidence="40">
        <text>2-(9Z-octadecenoyl)-glycerol + H2O = glycerol + (9Z)-octadecenoate + H(+)</text>
        <dbReference type="Rhea" id="RHEA:38491"/>
        <dbReference type="ChEBI" id="CHEBI:15377"/>
        <dbReference type="ChEBI" id="CHEBI:15378"/>
        <dbReference type="ChEBI" id="CHEBI:17754"/>
        <dbReference type="ChEBI" id="CHEBI:30823"/>
        <dbReference type="ChEBI" id="CHEBI:73990"/>
    </reaction>
    <physiologicalReaction direction="left-to-right" evidence="40">
        <dbReference type="Rhea" id="RHEA:38492"/>
    </physiologicalReaction>
</comment>
<keyword evidence="15" id="KW-0153">Cholesterol metabolism</keyword>
<feature type="active site" evidence="42">
    <location>
        <position position="388"/>
    </location>
</feature>
<evidence type="ECO:0000256" key="10">
    <source>
        <dbReference type="ARBA" id="ARBA00013088"/>
    </source>
</evidence>
<keyword evidence="17" id="KW-0551">Lipid droplet</keyword>
<dbReference type="PROSITE" id="PS01173">
    <property type="entry name" value="LIPASE_GDXG_HIS"/>
    <property type="match status" value="1"/>
</dbReference>
<reference evidence="46 48" key="2">
    <citation type="journal article" date="2013" name="Nature">
        <title>Insights into bilaterian evolution from three spiralian genomes.</title>
        <authorList>
            <person name="Simakov O."/>
            <person name="Marletaz F."/>
            <person name="Cho S.J."/>
            <person name="Edsinger-Gonzales E."/>
            <person name="Havlak P."/>
            <person name="Hellsten U."/>
            <person name="Kuo D.H."/>
            <person name="Larsson T."/>
            <person name="Lv J."/>
            <person name="Arendt D."/>
            <person name="Savage R."/>
            <person name="Osoegawa K."/>
            <person name="de Jong P."/>
            <person name="Grimwood J."/>
            <person name="Chapman J.A."/>
            <person name="Shapiro H."/>
            <person name="Aerts A."/>
            <person name="Otillar R.P."/>
            <person name="Terry A.Y."/>
            <person name="Boore J.L."/>
            <person name="Grigoriev I.V."/>
            <person name="Lindberg D.R."/>
            <person name="Seaver E.C."/>
            <person name="Weisblat D.A."/>
            <person name="Putnam N.H."/>
            <person name="Rokhsar D.S."/>
        </authorList>
    </citation>
    <scope>NUCLEOTIDE SEQUENCE</scope>
    <source>
        <strain evidence="46 48">I ESC-2004</strain>
    </source>
</reference>
<comment type="catalytic activity">
    <reaction evidence="41">
        <text>1,2-di-(9Z-octadecenoyl)-sn-glycerol + H2O = (9Z-octadecenoyl)-glycerol + (9Z)-octadecenoate + H(+)</text>
        <dbReference type="Rhea" id="RHEA:39935"/>
        <dbReference type="ChEBI" id="CHEBI:15377"/>
        <dbReference type="ChEBI" id="CHEBI:15378"/>
        <dbReference type="ChEBI" id="CHEBI:30823"/>
        <dbReference type="ChEBI" id="CHEBI:52333"/>
        <dbReference type="ChEBI" id="CHEBI:75937"/>
    </reaction>
    <physiologicalReaction direction="left-to-right" evidence="41">
        <dbReference type="Rhea" id="RHEA:39936"/>
    </physiologicalReaction>
</comment>
<comment type="catalytic activity">
    <reaction evidence="32">
        <text>a diacylglycerol + H2O = a monoacylglycerol + a fatty acid + H(+)</text>
        <dbReference type="Rhea" id="RHEA:32731"/>
        <dbReference type="ChEBI" id="CHEBI:15377"/>
        <dbReference type="ChEBI" id="CHEBI:15378"/>
        <dbReference type="ChEBI" id="CHEBI:17408"/>
        <dbReference type="ChEBI" id="CHEBI:18035"/>
        <dbReference type="ChEBI" id="CHEBI:28868"/>
        <dbReference type="EC" id="3.1.1.79"/>
    </reaction>
</comment>
<dbReference type="GO" id="GO:0005901">
    <property type="term" value="C:caveola"/>
    <property type="evidence" value="ECO:0007669"/>
    <property type="project" value="UniProtKB-SubCell"/>
</dbReference>
<dbReference type="EC" id="3.1.1.23" evidence="11"/>
<dbReference type="Pfam" id="PF06350">
    <property type="entry name" value="HSL_N"/>
    <property type="match status" value="1"/>
</dbReference>
<evidence type="ECO:0000256" key="37">
    <source>
        <dbReference type="ARBA" id="ARBA00049143"/>
    </source>
</evidence>
<keyword evidence="13" id="KW-1003">Cell membrane</keyword>
<dbReference type="EMBL" id="KB298217">
    <property type="protein sequence ID" value="ELU09523.1"/>
    <property type="molecule type" value="Genomic_DNA"/>
</dbReference>
<evidence type="ECO:0000313" key="46">
    <source>
        <dbReference type="EMBL" id="ELU09523.1"/>
    </source>
</evidence>
<evidence type="ECO:0000256" key="36">
    <source>
        <dbReference type="ARBA" id="ARBA00049053"/>
    </source>
</evidence>
<evidence type="ECO:0000256" key="18">
    <source>
        <dbReference type="ARBA" id="ARBA00022801"/>
    </source>
</evidence>
<evidence type="ECO:0000256" key="1">
    <source>
        <dbReference type="ARBA" id="ARBA00000803"/>
    </source>
</evidence>
<dbReference type="EnsemblMetazoa" id="CapteT42621">
    <property type="protein sequence ID" value="CapteP42621"/>
    <property type="gene ID" value="CapteG42621"/>
</dbReference>
<feature type="domain" description="Hormone-sensitive lipase N-terminal" evidence="44">
    <location>
        <begin position="2"/>
        <end position="271"/>
    </location>
</feature>
<evidence type="ECO:0000259" key="44">
    <source>
        <dbReference type="Pfam" id="PF06350"/>
    </source>
</evidence>
<comment type="subcellular location">
    <subcellularLocation>
        <location evidence="3">Cell membrane</location>
    </subcellularLocation>
    <subcellularLocation>
        <location evidence="6">Cytoplasm</location>
        <location evidence="6">Cytosol</location>
    </subcellularLocation>
    <subcellularLocation>
        <location evidence="5">Lipid droplet</location>
    </subcellularLocation>
    <subcellularLocation>
        <location evidence="4">Membrane</location>
        <location evidence="4">Caveola</location>
    </subcellularLocation>
</comment>
<evidence type="ECO:0000256" key="8">
    <source>
        <dbReference type="ARBA" id="ARBA00005189"/>
    </source>
</evidence>
<feature type="domain" description="Alpha/beta hydrolase fold-3" evidence="45">
    <location>
        <begin position="596"/>
        <end position="658"/>
    </location>
</feature>
<reference evidence="47" key="3">
    <citation type="submission" date="2015-06" db="UniProtKB">
        <authorList>
            <consortium name="EnsemblMetazoa"/>
        </authorList>
    </citation>
    <scope>IDENTIFICATION</scope>
</reference>
<evidence type="ECO:0000256" key="4">
    <source>
        <dbReference type="ARBA" id="ARBA00004345"/>
    </source>
</evidence>
<evidence type="ECO:0000256" key="35">
    <source>
        <dbReference type="ARBA" id="ARBA00048674"/>
    </source>
</evidence>
<feature type="compositionally biased region" description="Basic and acidic residues" evidence="43">
    <location>
        <begin position="515"/>
        <end position="526"/>
    </location>
</feature>
<dbReference type="UniPathway" id="UPA00256"/>
<dbReference type="OMA" id="FAACQDH"/>
<dbReference type="PROSITE" id="PS01174">
    <property type="entry name" value="LIPASE_GDXG_SER"/>
    <property type="match status" value="1"/>
</dbReference>
<evidence type="ECO:0000256" key="17">
    <source>
        <dbReference type="ARBA" id="ARBA00022677"/>
    </source>
</evidence>
<evidence type="ECO:0000256" key="20">
    <source>
        <dbReference type="ARBA" id="ARBA00023098"/>
    </source>
</evidence>
<reference evidence="48" key="1">
    <citation type="submission" date="2012-12" db="EMBL/GenBank/DDBJ databases">
        <authorList>
            <person name="Hellsten U."/>
            <person name="Grimwood J."/>
            <person name="Chapman J.A."/>
            <person name="Shapiro H."/>
            <person name="Aerts A."/>
            <person name="Otillar R.P."/>
            <person name="Terry A.Y."/>
            <person name="Boore J.L."/>
            <person name="Simakov O."/>
            <person name="Marletaz F."/>
            <person name="Cho S.-J."/>
            <person name="Edsinger-Gonzales E."/>
            <person name="Havlak P."/>
            <person name="Kuo D.-H."/>
            <person name="Larsson T."/>
            <person name="Lv J."/>
            <person name="Arendt D."/>
            <person name="Savage R."/>
            <person name="Osoegawa K."/>
            <person name="de Jong P."/>
            <person name="Lindberg D.R."/>
            <person name="Seaver E.C."/>
            <person name="Weisblat D.A."/>
            <person name="Putnam N.H."/>
            <person name="Grigoriev I.V."/>
            <person name="Rokhsar D.S."/>
        </authorList>
    </citation>
    <scope>NUCLEOTIDE SEQUENCE</scope>
    <source>
        <strain evidence="48">I ESC-2004</strain>
    </source>
</reference>
<evidence type="ECO:0000256" key="6">
    <source>
        <dbReference type="ARBA" id="ARBA00004514"/>
    </source>
</evidence>
<evidence type="ECO:0000256" key="39">
    <source>
        <dbReference type="ARBA" id="ARBA00049372"/>
    </source>
</evidence>
<feature type="compositionally biased region" description="Polar residues" evidence="43">
    <location>
        <begin position="552"/>
        <end position="567"/>
    </location>
</feature>
<dbReference type="HOGENOM" id="CLU_010288_1_0_1"/>
<evidence type="ECO:0000256" key="3">
    <source>
        <dbReference type="ARBA" id="ARBA00004236"/>
    </source>
</evidence>
<evidence type="ECO:0000256" key="42">
    <source>
        <dbReference type="PROSITE-ProRule" id="PRU10038"/>
    </source>
</evidence>
<evidence type="ECO:0000256" key="22">
    <source>
        <dbReference type="ARBA" id="ARBA00023166"/>
    </source>
</evidence>
<feature type="non-terminal residue" evidence="46">
    <location>
        <position position="1"/>
    </location>
</feature>
<evidence type="ECO:0000256" key="38">
    <source>
        <dbReference type="ARBA" id="ARBA00049208"/>
    </source>
</evidence>
<evidence type="ECO:0000256" key="9">
    <source>
        <dbReference type="ARBA" id="ARBA00010515"/>
    </source>
</evidence>
<comment type="pathway">
    <text evidence="8">Lipid metabolism.</text>
</comment>
<evidence type="ECO:0000256" key="15">
    <source>
        <dbReference type="ARBA" id="ARBA00022548"/>
    </source>
</evidence>
<feature type="region of interest" description="Disordered" evidence="43">
    <location>
        <begin position="503"/>
        <end position="527"/>
    </location>
</feature>
<comment type="subunit">
    <text evidence="27">Monomer and homodimer. Interacts with CAVIN1 in the adipocyte cytoplasm. Interacts with PLIN5.</text>
</comment>
<evidence type="ECO:0000259" key="45">
    <source>
        <dbReference type="Pfam" id="PF07859"/>
    </source>
</evidence>
<evidence type="ECO:0000256" key="24">
    <source>
        <dbReference type="ARBA" id="ARBA00023406"/>
    </source>
</evidence>
<comment type="catalytic activity">
    <reaction evidence="33">
        <text>1,2,3-tri-(9Z-octadecenoyl)-glycerol + H2O = di-(9Z)-octadecenoylglycerol + (9Z)-octadecenoate + H(+)</text>
        <dbReference type="Rhea" id="RHEA:38575"/>
        <dbReference type="ChEBI" id="CHEBI:15377"/>
        <dbReference type="ChEBI" id="CHEBI:15378"/>
        <dbReference type="ChEBI" id="CHEBI:30823"/>
        <dbReference type="ChEBI" id="CHEBI:53753"/>
        <dbReference type="ChEBI" id="CHEBI:75945"/>
    </reaction>
    <physiologicalReaction direction="left-to-right" evidence="33">
        <dbReference type="Rhea" id="RHEA:38576"/>
    </physiologicalReaction>
</comment>
<dbReference type="PANTHER" id="PTHR23025">
    <property type="entry name" value="TRIACYLGLYCEROL LIPASE"/>
    <property type="match status" value="1"/>
</dbReference>
<comment type="catalytic activity">
    <reaction evidence="34">
        <text>1,2-di-(9Z-octadecenoyl)-glycerol + (9Z)-octadecenoate + H(+) = 1,2,3-tri-(9Z-octadecenoyl)-glycerol + H2O</text>
        <dbReference type="Rhea" id="RHEA:38379"/>
        <dbReference type="ChEBI" id="CHEBI:15377"/>
        <dbReference type="ChEBI" id="CHEBI:15378"/>
        <dbReference type="ChEBI" id="CHEBI:30823"/>
        <dbReference type="ChEBI" id="CHEBI:52323"/>
        <dbReference type="ChEBI" id="CHEBI:53753"/>
    </reaction>
    <physiologicalReaction direction="right-to-left" evidence="34">
        <dbReference type="Rhea" id="RHEA:38381"/>
    </physiologicalReaction>
</comment>
<evidence type="ECO:0000256" key="33">
    <source>
        <dbReference type="ARBA" id="ARBA00048386"/>
    </source>
</evidence>
<evidence type="ECO:0000256" key="2">
    <source>
        <dbReference type="ARBA" id="ARBA00001613"/>
    </source>
</evidence>
<dbReference type="EMBL" id="AMQN01001024">
    <property type="status" value="NOT_ANNOTATED_CDS"/>
    <property type="molecule type" value="Genomic_DNA"/>
</dbReference>
<evidence type="ECO:0000256" key="12">
    <source>
        <dbReference type="ARBA" id="ARBA00015845"/>
    </source>
</evidence>
<proteinExistence type="inferred from homology"/>
<evidence type="ECO:0000256" key="40">
    <source>
        <dbReference type="ARBA" id="ARBA00049461"/>
    </source>
</evidence>
<evidence type="ECO:0000256" key="32">
    <source>
        <dbReference type="ARBA" id="ARBA00047674"/>
    </source>
</evidence>
<keyword evidence="16" id="KW-0597">Phosphoprotein</keyword>
<dbReference type="GO" id="GO:0005811">
    <property type="term" value="C:lipid droplet"/>
    <property type="evidence" value="ECO:0007669"/>
    <property type="project" value="UniProtKB-SubCell"/>
</dbReference>
<evidence type="ECO:0000256" key="11">
    <source>
        <dbReference type="ARBA" id="ARBA00013254"/>
    </source>
</evidence>
<comment type="catalytic activity">
    <reaction evidence="30">
        <text>2-(5Z,8Z,11Z,14Z-eicosatetraenoyl)-glycerol + H2O = glycerol + (5Z,8Z,11Z,14Z)-eicosatetraenoate + H(+)</text>
        <dbReference type="Rhea" id="RHEA:26132"/>
        <dbReference type="ChEBI" id="CHEBI:15377"/>
        <dbReference type="ChEBI" id="CHEBI:15378"/>
        <dbReference type="ChEBI" id="CHEBI:17754"/>
        <dbReference type="ChEBI" id="CHEBI:32395"/>
        <dbReference type="ChEBI" id="CHEBI:52392"/>
    </reaction>
    <physiologicalReaction direction="left-to-right" evidence="30">
        <dbReference type="Rhea" id="RHEA:26133"/>
    </physiologicalReaction>
</comment>
<dbReference type="FunCoup" id="R7UTP7">
    <property type="interactions" value="127"/>
</dbReference>
<dbReference type="OrthoDB" id="408631at2759"/>
<evidence type="ECO:0000256" key="13">
    <source>
        <dbReference type="ARBA" id="ARBA00022475"/>
    </source>
</evidence>
<comment type="catalytic activity">
    <reaction evidence="36">
        <text>all-trans-retinyl hexadecanoate + H2O = all-trans-retinol + hexadecanoate + H(+)</text>
        <dbReference type="Rhea" id="RHEA:13933"/>
        <dbReference type="ChEBI" id="CHEBI:7896"/>
        <dbReference type="ChEBI" id="CHEBI:15377"/>
        <dbReference type="ChEBI" id="CHEBI:15378"/>
        <dbReference type="ChEBI" id="CHEBI:17336"/>
        <dbReference type="ChEBI" id="CHEBI:17616"/>
    </reaction>
    <physiologicalReaction direction="left-to-right" evidence="36">
        <dbReference type="Rhea" id="RHEA:13934"/>
    </physiologicalReaction>
</comment>
<accession>R7UTP7</accession>
<evidence type="ECO:0000256" key="7">
    <source>
        <dbReference type="ARBA" id="ARBA00004879"/>
    </source>
</evidence>
<dbReference type="InterPro" id="IPR029058">
    <property type="entry name" value="AB_hydrolase_fold"/>
</dbReference>
<evidence type="ECO:0000256" key="34">
    <source>
        <dbReference type="ARBA" id="ARBA00048657"/>
    </source>
</evidence>
<comment type="catalytic activity">
    <reaction evidence="37">
        <text>2,3-di-(9Z)-octadecenoyl-sn-glycerol + H2O = 2-(9Z-octadecenoyl)-glycerol + (9Z)-octadecenoate + H(+)</text>
        <dbReference type="Rhea" id="RHEA:38383"/>
        <dbReference type="ChEBI" id="CHEBI:15377"/>
        <dbReference type="ChEBI" id="CHEBI:15378"/>
        <dbReference type="ChEBI" id="CHEBI:30823"/>
        <dbReference type="ChEBI" id="CHEBI:73990"/>
        <dbReference type="ChEBI" id="CHEBI:75824"/>
    </reaction>
    <physiologicalReaction direction="left-to-right" evidence="37">
        <dbReference type="Rhea" id="RHEA:38384"/>
    </physiologicalReaction>
</comment>
<evidence type="ECO:0000256" key="16">
    <source>
        <dbReference type="ARBA" id="ARBA00022553"/>
    </source>
</evidence>
<evidence type="ECO:0000256" key="29">
    <source>
        <dbReference type="ARBA" id="ARBA00047458"/>
    </source>
</evidence>
<dbReference type="Pfam" id="PF07859">
    <property type="entry name" value="Abhydrolase_3"/>
    <property type="match status" value="2"/>
</dbReference>
<dbReference type="InterPro" id="IPR033140">
    <property type="entry name" value="Lipase_GDXG_put_SER_AS"/>
</dbReference>
<dbReference type="GO" id="GO:0047372">
    <property type="term" value="F:monoacylglycerol lipase activity"/>
    <property type="evidence" value="ECO:0007669"/>
    <property type="project" value="UniProtKB-EC"/>
</dbReference>
<dbReference type="PANTHER" id="PTHR23025:SF3">
    <property type="entry name" value="HORMONE-SENSITIVE LIPASE"/>
    <property type="match status" value="1"/>
</dbReference>
<evidence type="ECO:0000256" key="41">
    <source>
        <dbReference type="ARBA" id="ARBA00049519"/>
    </source>
</evidence>
<evidence type="ECO:0000256" key="30">
    <source>
        <dbReference type="ARBA" id="ARBA00047476"/>
    </source>
</evidence>
<evidence type="ECO:0000256" key="14">
    <source>
        <dbReference type="ARBA" id="ARBA00022490"/>
    </source>
</evidence>
<dbReference type="GO" id="GO:0005829">
    <property type="term" value="C:cytosol"/>
    <property type="evidence" value="ECO:0007669"/>
    <property type="project" value="UniProtKB-SubCell"/>
</dbReference>
<keyword evidence="18" id="KW-0378">Hydrolase</keyword>
<dbReference type="GO" id="GO:0019433">
    <property type="term" value="P:triglyceride catabolic process"/>
    <property type="evidence" value="ECO:0007669"/>
    <property type="project" value="UniProtKB-UniPathway"/>
</dbReference>
<comment type="catalytic activity">
    <reaction evidence="38">
        <text>a monoacylglycerol + H2O = glycerol + a fatty acid + H(+)</text>
        <dbReference type="Rhea" id="RHEA:15245"/>
        <dbReference type="ChEBI" id="CHEBI:15377"/>
        <dbReference type="ChEBI" id="CHEBI:15378"/>
        <dbReference type="ChEBI" id="CHEBI:17408"/>
        <dbReference type="ChEBI" id="CHEBI:17754"/>
        <dbReference type="ChEBI" id="CHEBI:28868"/>
        <dbReference type="EC" id="3.1.1.79"/>
    </reaction>
</comment>
<evidence type="ECO:0000256" key="27">
    <source>
        <dbReference type="ARBA" id="ARBA00046695"/>
    </source>
</evidence>
<evidence type="ECO:0000256" key="19">
    <source>
        <dbReference type="ARBA" id="ARBA00022963"/>
    </source>
</evidence>
<dbReference type="AlphaFoldDB" id="R7UTP7"/>
<keyword evidence="19" id="KW-0442">Lipid degradation</keyword>
<evidence type="ECO:0000256" key="21">
    <source>
        <dbReference type="ARBA" id="ARBA00023136"/>
    </source>
</evidence>
<keyword evidence="23" id="KW-0753">Steroid metabolism</keyword>
<keyword evidence="14" id="KW-0963">Cytoplasm</keyword>
<comment type="catalytic activity">
    <reaction evidence="35">
        <text>1,2-di-(9Z-octadecenoyl)-glycerol + H2O = (9Z-octadecenoyl)-glycerol + (9Z)-octadecenoate + H(+)</text>
        <dbReference type="Rhea" id="RHEA:38455"/>
        <dbReference type="ChEBI" id="CHEBI:15377"/>
        <dbReference type="ChEBI" id="CHEBI:15378"/>
        <dbReference type="ChEBI" id="CHEBI:30823"/>
        <dbReference type="ChEBI" id="CHEBI:52323"/>
        <dbReference type="ChEBI" id="CHEBI:75937"/>
    </reaction>
    <physiologicalReaction direction="left-to-right" evidence="35">
        <dbReference type="Rhea" id="RHEA:38456"/>
    </physiologicalReaction>
</comment>
<dbReference type="SUPFAM" id="SSF53474">
    <property type="entry name" value="alpha/beta-Hydrolases"/>
    <property type="match status" value="1"/>
</dbReference>
<dbReference type="GO" id="GO:0004806">
    <property type="term" value="F:triacylglycerol lipase activity"/>
    <property type="evidence" value="ECO:0007669"/>
    <property type="project" value="TreeGrafter"/>
</dbReference>
<keyword evidence="22" id="KW-1207">Sterol metabolism</keyword>
<evidence type="ECO:0000313" key="48">
    <source>
        <dbReference type="Proteomes" id="UP000014760"/>
    </source>
</evidence>
<comment type="similarity">
    <text evidence="9">Belongs to the 'GDXG' lipolytic enzyme family.</text>
</comment>
<keyword evidence="48" id="KW-1185">Reference proteome</keyword>
<dbReference type="GO" id="GO:0008203">
    <property type="term" value="P:cholesterol metabolic process"/>
    <property type="evidence" value="ECO:0007669"/>
    <property type="project" value="UniProtKB-KW"/>
</dbReference>
<dbReference type="InterPro" id="IPR013094">
    <property type="entry name" value="AB_hydrolase_3"/>
</dbReference>
<evidence type="ECO:0000256" key="25">
    <source>
        <dbReference type="ARBA" id="ARBA00030031"/>
    </source>
</evidence>
<comment type="catalytic activity">
    <reaction evidence="1">
        <text>a triacylglycerol + H2O = a diacylglycerol + a fatty acid + H(+)</text>
        <dbReference type="Rhea" id="RHEA:12044"/>
        <dbReference type="ChEBI" id="CHEBI:15377"/>
        <dbReference type="ChEBI" id="CHEBI:15378"/>
        <dbReference type="ChEBI" id="CHEBI:17855"/>
        <dbReference type="ChEBI" id="CHEBI:18035"/>
        <dbReference type="ChEBI" id="CHEBI:28868"/>
        <dbReference type="EC" id="3.1.1.79"/>
    </reaction>
</comment>
<gene>
    <name evidence="46" type="ORF">CAPTEDRAFT_42621</name>
</gene>
<sequence length="682" mass="75478">GIEPAVDYITRITHAYDYDAATPGNGYRSILTVVHKCTAHILQLCRYITLNRDSFLFRGGHYSRELHAYVTTLGQLRACLFYLQKLSTYTSQGELMPDEDKLSTEDFKTAEELMIEVENLDQETFYGRCLAFQYCQSMQKPLTTINLVMASFSEGYTQSSTVMKFANSIIGGSKYVMDPESRAARVVNVTRNGDINFCKAFWQMNEHPLMHNLPLFICPPVRLDKVLILPADDFEIDLLSGEAATITVPCVHTGPAPVHTRLISYELREGQVSMRPQVKTSWSIVLQEQWLPDLSENVARAVAPMSHALLIHIHGGGFVAQSSASHEVYLRHWAKELNAPVLSIDYSLAPENPFPRQLEEAFFAYCWAVKNSRLLGSTGERICIAGDSAGGNLAVAIAMRAKECGIRQPDGVLSTYGSMLVKYSPSPSRILALMDPLLPIGILSKCLAAYAGIRVEGGLKFPKSCSTSDFGSALVPDFDQRVKGGSPDSGCCLAEKSMSHKATSSTDSGFIEGEDPAKESSDDERVSQLVQQLKDGAHDVDQSLRNRPLKHSPSQPNFSTFHHSSTPVTSAPLFAKIKEEETEPSPMSLFHHMPLAKNPYMSPLLASDKQLEDLCPVYLVACQLDPILDDSIMFARRLRALKQPVHLDVLPDLPHGFLNFVLISPEAKKASELCISRMLEVL</sequence>
<comment type="catalytic activity">
    <reaction evidence="2">
        <text>Hydrolyzes glycerol monoesters of long-chain fatty acids.</text>
        <dbReference type="EC" id="3.1.1.23"/>
    </reaction>
</comment>
<comment type="catalytic activity">
    <reaction evidence="31">
        <text>cholesteryl (9Z-octadecenoate) + H2O = cholesterol + (9Z)-octadecenoate + H(+)</text>
        <dbReference type="Rhea" id="RHEA:33875"/>
        <dbReference type="ChEBI" id="CHEBI:15377"/>
        <dbReference type="ChEBI" id="CHEBI:15378"/>
        <dbReference type="ChEBI" id="CHEBI:16113"/>
        <dbReference type="ChEBI" id="CHEBI:30823"/>
        <dbReference type="ChEBI" id="CHEBI:46898"/>
    </reaction>
    <physiologicalReaction direction="left-to-right" evidence="31">
        <dbReference type="Rhea" id="RHEA:33876"/>
    </physiologicalReaction>
</comment>
<comment type="catalytic activity">
    <reaction evidence="29">
        <text>1,2-di-(9Z-octadecenoyl)-glycerol + H2O = 2-(9Z-octadecenoyl)-glycerol + (9Z)-octadecenoate + H(+)</text>
        <dbReference type="Rhea" id="RHEA:38659"/>
        <dbReference type="ChEBI" id="CHEBI:15377"/>
        <dbReference type="ChEBI" id="CHEBI:15378"/>
        <dbReference type="ChEBI" id="CHEBI:30823"/>
        <dbReference type="ChEBI" id="CHEBI:52323"/>
        <dbReference type="ChEBI" id="CHEBI:73990"/>
    </reaction>
    <physiologicalReaction direction="left-to-right" evidence="29">
        <dbReference type="Rhea" id="RHEA:38660"/>
    </physiologicalReaction>
</comment>
<dbReference type="InterPro" id="IPR002168">
    <property type="entry name" value="Lipase_GDXG_HIS_AS"/>
</dbReference>
<dbReference type="Gene3D" id="3.40.50.1820">
    <property type="entry name" value="alpha/beta hydrolase"/>
    <property type="match status" value="2"/>
</dbReference>
<dbReference type="EC" id="3.1.1.79" evidence="10"/>
<evidence type="ECO:0000313" key="47">
    <source>
        <dbReference type="EnsemblMetazoa" id="CapteP42621"/>
    </source>
</evidence>
<dbReference type="GO" id="GO:0004771">
    <property type="term" value="F:sterol ester esterase activity"/>
    <property type="evidence" value="ECO:0007669"/>
    <property type="project" value="TreeGrafter"/>
</dbReference>
<keyword evidence="20" id="KW-0443">Lipid metabolism</keyword>
<feature type="region of interest" description="Disordered" evidence="43">
    <location>
        <begin position="544"/>
        <end position="567"/>
    </location>
</feature>
<feature type="non-terminal residue" evidence="46">
    <location>
        <position position="682"/>
    </location>
</feature>
<dbReference type="InterPro" id="IPR010468">
    <property type="entry name" value="HSL_N"/>
</dbReference>